<dbReference type="Pfam" id="PF00929">
    <property type="entry name" value="RNase_T"/>
    <property type="match status" value="1"/>
</dbReference>
<feature type="compositionally biased region" description="Low complexity" evidence="7">
    <location>
        <begin position="698"/>
        <end position="711"/>
    </location>
</feature>
<dbReference type="Proteomes" id="UP000051952">
    <property type="component" value="Unassembled WGS sequence"/>
</dbReference>
<evidence type="ECO:0000256" key="4">
    <source>
        <dbReference type="ARBA" id="ARBA00022801"/>
    </source>
</evidence>
<dbReference type="GO" id="GO:0005634">
    <property type="term" value="C:nucleus"/>
    <property type="evidence" value="ECO:0007669"/>
    <property type="project" value="UniProtKB-SubCell"/>
</dbReference>
<feature type="region of interest" description="Disordered" evidence="7">
    <location>
        <begin position="321"/>
        <end position="346"/>
    </location>
</feature>
<dbReference type="GO" id="GO:0010629">
    <property type="term" value="P:negative regulation of gene expression"/>
    <property type="evidence" value="ECO:0007669"/>
    <property type="project" value="UniProtKB-ARBA"/>
</dbReference>
<feature type="compositionally biased region" description="Low complexity" evidence="7">
    <location>
        <begin position="28"/>
        <end position="49"/>
    </location>
</feature>
<dbReference type="InterPro" id="IPR036397">
    <property type="entry name" value="RNaseH_sf"/>
</dbReference>
<keyword evidence="3" id="KW-0540">Nuclease</keyword>
<dbReference type="GO" id="GO:0003676">
    <property type="term" value="F:nucleic acid binding"/>
    <property type="evidence" value="ECO:0007669"/>
    <property type="project" value="InterPro"/>
</dbReference>
<evidence type="ECO:0000256" key="1">
    <source>
        <dbReference type="ARBA" id="ARBA00004123"/>
    </source>
</evidence>
<keyword evidence="4" id="KW-0378">Hydrolase</keyword>
<dbReference type="GO" id="GO:0004527">
    <property type="term" value="F:exonuclease activity"/>
    <property type="evidence" value="ECO:0007669"/>
    <property type="project" value="UniProtKB-KW"/>
</dbReference>
<dbReference type="InterPro" id="IPR012337">
    <property type="entry name" value="RNaseH-like_sf"/>
</dbReference>
<keyword evidence="10" id="KW-1185">Reference proteome</keyword>
<dbReference type="PANTHER" id="PTHR12801:SF115">
    <property type="entry name" value="FI18136P1-RELATED"/>
    <property type="match status" value="1"/>
</dbReference>
<name>A0A0S4JVL6_BODSA</name>
<feature type="region of interest" description="Disordered" evidence="7">
    <location>
        <begin position="683"/>
        <end position="711"/>
    </location>
</feature>
<comment type="subcellular location">
    <subcellularLocation>
        <location evidence="1">Nucleus</location>
    </subcellularLocation>
</comment>
<feature type="region of interest" description="Disordered" evidence="7">
    <location>
        <begin position="1"/>
        <end position="81"/>
    </location>
</feature>
<feature type="compositionally biased region" description="Low complexity" evidence="7">
    <location>
        <begin position="332"/>
        <end position="346"/>
    </location>
</feature>
<keyword evidence="6" id="KW-0539">Nucleus</keyword>
<dbReference type="InterPro" id="IPR034922">
    <property type="entry name" value="REX1-like_exo"/>
</dbReference>
<dbReference type="AlphaFoldDB" id="A0A0S4JVL6"/>
<feature type="region of interest" description="Disordered" evidence="7">
    <location>
        <begin position="248"/>
        <end position="276"/>
    </location>
</feature>
<feature type="compositionally biased region" description="Basic residues" evidence="7">
    <location>
        <begin position="1"/>
        <end position="11"/>
    </location>
</feature>
<dbReference type="Gene3D" id="3.30.420.10">
    <property type="entry name" value="Ribonuclease H-like superfamily/Ribonuclease H"/>
    <property type="match status" value="1"/>
</dbReference>
<evidence type="ECO:0000256" key="3">
    <source>
        <dbReference type="ARBA" id="ARBA00022722"/>
    </source>
</evidence>
<proteinExistence type="inferred from homology"/>
<dbReference type="FunFam" id="3.30.420.10:FF:000031">
    <property type="entry name" value="RNA exonuclease 1"/>
    <property type="match status" value="1"/>
</dbReference>
<feature type="domain" description="Exonuclease" evidence="8">
    <location>
        <begin position="349"/>
        <end position="509"/>
    </location>
</feature>
<comment type="similarity">
    <text evidence="2">Belongs to the REXO1/REXO3 family.</text>
</comment>
<accession>A0A0S4JVL6</accession>
<evidence type="ECO:0000256" key="5">
    <source>
        <dbReference type="ARBA" id="ARBA00022839"/>
    </source>
</evidence>
<protein>
    <submittedName>
        <fullName evidence="9">Exonuclease, putative</fullName>
    </submittedName>
</protein>
<evidence type="ECO:0000256" key="6">
    <source>
        <dbReference type="ARBA" id="ARBA00023242"/>
    </source>
</evidence>
<dbReference type="OrthoDB" id="206335at2759"/>
<dbReference type="InterPro" id="IPR013520">
    <property type="entry name" value="Ribonucl_H"/>
</dbReference>
<evidence type="ECO:0000259" key="8">
    <source>
        <dbReference type="SMART" id="SM00479"/>
    </source>
</evidence>
<dbReference type="PANTHER" id="PTHR12801">
    <property type="entry name" value="RNA EXONUCLEASE REXO1 / RECO3 FAMILY MEMBER-RELATED"/>
    <property type="match status" value="1"/>
</dbReference>
<dbReference type="CDD" id="cd06145">
    <property type="entry name" value="REX1_like"/>
    <property type="match status" value="1"/>
</dbReference>
<reference evidence="10" key="1">
    <citation type="submission" date="2015-09" db="EMBL/GenBank/DDBJ databases">
        <authorList>
            <consortium name="Pathogen Informatics"/>
        </authorList>
    </citation>
    <scope>NUCLEOTIDE SEQUENCE [LARGE SCALE GENOMIC DNA]</scope>
    <source>
        <strain evidence="10">Lake Konstanz</strain>
    </source>
</reference>
<sequence>MPRIPPHKRSRSPSTAGAQDSDSHIRAHATAPSPHHHSTAAPAKASPSTRPSPPVYSIKASPLPVPKRQGSSSPRMAPMLPPTSGLTSSAFTCPEITFHIEAARTSNTLNPRDVANLMLWAVPTTVPLVESPKWCFLKSRSYVKGVVTIYCNGISYDTIMNTGCGISADASEKSWHEAIGEKILFPFRRGCCHARNNEVCHVPIWVPSQNNRLELDLFLRTQSNRRTSTAPRRSLIDVAKEVASSAAAGTLVDNPSPPPTVAAAESDSARDQVEPKQCTDQLANSKFHDVEALLSYSLTMEANLPQLMELRFTVEVPEVSEGQPSPRWRRFLPPSHTPSSSSSTLSSPKIFAFDCEMVLVDDNVSALARCTLVQLPSEEVVLDILVKPQEPIIDYVTRFSGITEEMLGPVTTTLADAQDALMQFIDTETFVIGHSLENDFKACCMLPNCRVLDTTHLFPHPAGPPYKNALRYLAQSYLKRTIQRGEHDSAEDALTAAHLVELKLIHGPNFGMSSRVNILSLFPTHICNDPSAAEIFKSASAPIVLTLFDDVASMKSYAAAQCNLVKASNDDDAVKKSVKHFQKMERDILAQQSSSSSSGGSAEHQQAAAVFVSFVHLQECAMSSVCDDVPAELEKAEAINTRLMSIVNAVPDDTLINIIAANCRPGNGNQLSKAHGMLFSFVKDKKGRGPPNPGPVAGDGSLSQQSGCQQS</sequence>
<keyword evidence="5 9" id="KW-0269">Exonuclease</keyword>
<organism evidence="9 10">
    <name type="scientific">Bodo saltans</name>
    <name type="common">Flagellated protozoan</name>
    <dbReference type="NCBI Taxonomy" id="75058"/>
    <lineage>
        <taxon>Eukaryota</taxon>
        <taxon>Discoba</taxon>
        <taxon>Euglenozoa</taxon>
        <taxon>Kinetoplastea</taxon>
        <taxon>Metakinetoplastina</taxon>
        <taxon>Eubodonida</taxon>
        <taxon>Bodonidae</taxon>
        <taxon>Bodo</taxon>
    </lineage>
</organism>
<evidence type="ECO:0000256" key="2">
    <source>
        <dbReference type="ARBA" id="ARBA00006357"/>
    </source>
</evidence>
<dbReference type="VEuPathDB" id="TriTrypDB:BSAL_42905"/>
<evidence type="ECO:0000256" key="7">
    <source>
        <dbReference type="SAM" id="MobiDB-lite"/>
    </source>
</evidence>
<evidence type="ECO:0000313" key="9">
    <source>
        <dbReference type="EMBL" id="CUG93443.1"/>
    </source>
</evidence>
<evidence type="ECO:0000313" key="10">
    <source>
        <dbReference type="Proteomes" id="UP000051952"/>
    </source>
</evidence>
<dbReference type="SMART" id="SM00479">
    <property type="entry name" value="EXOIII"/>
    <property type="match status" value="1"/>
</dbReference>
<gene>
    <name evidence="9" type="ORF">BSAL_42905</name>
</gene>
<dbReference type="InterPro" id="IPR047021">
    <property type="entry name" value="REXO1/3/4-like"/>
</dbReference>
<dbReference type="SUPFAM" id="SSF53098">
    <property type="entry name" value="Ribonuclease H-like"/>
    <property type="match status" value="1"/>
</dbReference>
<dbReference type="EMBL" id="CYKH01002155">
    <property type="protein sequence ID" value="CUG93443.1"/>
    <property type="molecule type" value="Genomic_DNA"/>
</dbReference>